<name>A0A2U8QVQ1_9FLAO</name>
<organism evidence="7 8">
    <name type="scientific">Flavobacterium sediminis</name>
    <dbReference type="NCBI Taxonomy" id="2201181"/>
    <lineage>
        <taxon>Bacteria</taxon>
        <taxon>Pseudomonadati</taxon>
        <taxon>Bacteroidota</taxon>
        <taxon>Flavobacteriia</taxon>
        <taxon>Flavobacteriales</taxon>
        <taxon>Flavobacteriaceae</taxon>
        <taxon>Flavobacterium</taxon>
    </lineage>
</organism>
<evidence type="ECO:0000256" key="4">
    <source>
        <dbReference type="ARBA" id="ARBA00022833"/>
    </source>
</evidence>
<keyword evidence="1" id="KW-0645">Protease</keyword>
<accession>A0A2U8QVQ1</accession>
<keyword evidence="8" id="KW-1185">Reference proteome</keyword>
<dbReference type="SUPFAM" id="SSF102712">
    <property type="entry name" value="JAB1/MPN domain"/>
    <property type="match status" value="1"/>
</dbReference>
<dbReference type="Pfam" id="PF04002">
    <property type="entry name" value="RadC"/>
    <property type="match status" value="1"/>
</dbReference>
<proteinExistence type="predicted"/>
<keyword evidence="3" id="KW-0378">Hydrolase</keyword>
<gene>
    <name evidence="7" type="ORF">DI487_10300</name>
</gene>
<dbReference type="OrthoDB" id="9804482at2"/>
<evidence type="ECO:0000259" key="6">
    <source>
        <dbReference type="PROSITE" id="PS50249"/>
    </source>
</evidence>
<evidence type="ECO:0000313" key="7">
    <source>
        <dbReference type="EMBL" id="AWM14203.1"/>
    </source>
</evidence>
<dbReference type="PROSITE" id="PS01302">
    <property type="entry name" value="UPF0758"/>
    <property type="match status" value="1"/>
</dbReference>
<keyword evidence="2" id="KW-0479">Metal-binding</keyword>
<dbReference type="PROSITE" id="PS50249">
    <property type="entry name" value="MPN"/>
    <property type="match status" value="1"/>
</dbReference>
<dbReference type="InterPro" id="IPR037518">
    <property type="entry name" value="MPN"/>
</dbReference>
<dbReference type="InterPro" id="IPR001405">
    <property type="entry name" value="UPF0758"/>
</dbReference>
<dbReference type="GO" id="GO:0008237">
    <property type="term" value="F:metallopeptidase activity"/>
    <property type="evidence" value="ECO:0007669"/>
    <property type="project" value="UniProtKB-KW"/>
</dbReference>
<dbReference type="RefSeq" id="WP_109569563.1">
    <property type="nucleotide sequence ID" value="NZ_CP029463.1"/>
</dbReference>
<dbReference type="GO" id="GO:0006508">
    <property type="term" value="P:proteolysis"/>
    <property type="evidence" value="ECO:0007669"/>
    <property type="project" value="UniProtKB-KW"/>
</dbReference>
<dbReference type="PANTHER" id="PTHR30471:SF3">
    <property type="entry name" value="UPF0758 PROTEIN YEES-RELATED"/>
    <property type="match status" value="1"/>
</dbReference>
<dbReference type="EMBL" id="CP029463">
    <property type="protein sequence ID" value="AWM14203.1"/>
    <property type="molecule type" value="Genomic_DNA"/>
</dbReference>
<dbReference type="Proteomes" id="UP000245429">
    <property type="component" value="Chromosome"/>
</dbReference>
<dbReference type="CDD" id="cd08071">
    <property type="entry name" value="MPN_DUF2466"/>
    <property type="match status" value="1"/>
</dbReference>
<dbReference type="Gene3D" id="3.40.140.10">
    <property type="entry name" value="Cytidine Deaminase, domain 2"/>
    <property type="match status" value="1"/>
</dbReference>
<evidence type="ECO:0000256" key="5">
    <source>
        <dbReference type="ARBA" id="ARBA00023049"/>
    </source>
</evidence>
<evidence type="ECO:0000256" key="2">
    <source>
        <dbReference type="ARBA" id="ARBA00022723"/>
    </source>
</evidence>
<feature type="domain" description="MPN" evidence="6">
    <location>
        <begin position="19"/>
        <end position="144"/>
    </location>
</feature>
<reference evidence="7 8" key="1">
    <citation type="submission" date="2018-05" db="EMBL/GenBank/DDBJ databases">
        <title>Flavobacterium sp. MEBiC07310.</title>
        <authorList>
            <person name="Baek K."/>
        </authorList>
    </citation>
    <scope>NUCLEOTIDE SEQUENCE [LARGE SCALE GENOMIC DNA]</scope>
    <source>
        <strain evidence="7 8">MEBiC07310</strain>
    </source>
</reference>
<dbReference type="InterPro" id="IPR020891">
    <property type="entry name" value="UPF0758_CS"/>
</dbReference>
<sequence length="144" mass="16379">MEIAEIKVSYSTNKPDKIKLKQCDEVYKFILSQWDFDLIEFQEECKLILLNRANLVLGVYNLSKGGITGTIVDIKIILSVALKCNASSIILVHNHPSGNMKPSEADKSITNKLKKACELMDIFLLDHLIISKYEYYSFTYNGIL</sequence>
<evidence type="ECO:0000256" key="1">
    <source>
        <dbReference type="ARBA" id="ARBA00022670"/>
    </source>
</evidence>
<dbReference type="AlphaFoldDB" id="A0A2U8QVQ1"/>
<keyword evidence="5" id="KW-0482">Metalloprotease</keyword>
<evidence type="ECO:0000313" key="8">
    <source>
        <dbReference type="Proteomes" id="UP000245429"/>
    </source>
</evidence>
<dbReference type="InterPro" id="IPR025657">
    <property type="entry name" value="RadC_JAB"/>
</dbReference>
<protein>
    <submittedName>
        <fullName evidence="7">DNA repair protein</fullName>
    </submittedName>
</protein>
<dbReference type="PANTHER" id="PTHR30471">
    <property type="entry name" value="DNA REPAIR PROTEIN RADC"/>
    <property type="match status" value="1"/>
</dbReference>
<keyword evidence="4" id="KW-0862">Zinc</keyword>
<evidence type="ECO:0000256" key="3">
    <source>
        <dbReference type="ARBA" id="ARBA00022801"/>
    </source>
</evidence>
<dbReference type="GO" id="GO:0046872">
    <property type="term" value="F:metal ion binding"/>
    <property type="evidence" value="ECO:0007669"/>
    <property type="project" value="UniProtKB-KW"/>
</dbReference>
<dbReference type="KEGG" id="fse:DI487_10300"/>